<dbReference type="InterPro" id="IPR045441">
    <property type="entry name" value="DUF6506"/>
</dbReference>
<dbReference type="RefSeq" id="WP_179981115.1">
    <property type="nucleotide sequence ID" value="NZ_LT608333.1"/>
</dbReference>
<name>A0A212L9Z7_9BACT</name>
<protein>
    <submittedName>
        <fullName evidence="1">Uncharacterized protein</fullName>
    </submittedName>
</protein>
<dbReference type="EMBL" id="FMJC01000002">
    <property type="protein sequence ID" value="SCM74345.1"/>
    <property type="molecule type" value="Genomic_DNA"/>
</dbReference>
<dbReference type="Pfam" id="PF20116">
    <property type="entry name" value="DUF6506"/>
    <property type="match status" value="1"/>
</dbReference>
<organism evidence="1">
    <name type="scientific">uncultured Desulfovibrio sp</name>
    <dbReference type="NCBI Taxonomy" id="167968"/>
    <lineage>
        <taxon>Bacteria</taxon>
        <taxon>Pseudomonadati</taxon>
        <taxon>Thermodesulfobacteriota</taxon>
        <taxon>Desulfovibrionia</taxon>
        <taxon>Desulfovibrionales</taxon>
        <taxon>Desulfovibrionaceae</taxon>
        <taxon>Desulfovibrio</taxon>
        <taxon>environmental samples</taxon>
    </lineage>
</organism>
<gene>
    <name evidence="1" type="ORF">KL86DES1_21881</name>
</gene>
<reference evidence="1" key="1">
    <citation type="submission" date="2016-08" db="EMBL/GenBank/DDBJ databases">
        <authorList>
            <person name="Seilhamer J.J."/>
        </authorList>
    </citation>
    <scope>NUCLEOTIDE SEQUENCE</scope>
    <source>
        <strain evidence="1">86-1</strain>
    </source>
</reference>
<dbReference type="AlphaFoldDB" id="A0A212L9Z7"/>
<proteinExistence type="predicted"/>
<accession>A0A212L9Z7</accession>
<evidence type="ECO:0000313" key="1">
    <source>
        <dbReference type="EMBL" id="SCM74345.1"/>
    </source>
</evidence>
<sequence>MKLKAAFIFLTKMESGADSPAEYRNWTRTPAVDLLSIGVATYAQAVAAAQKAVNEEGCACIELCGGFGVQGTALVARAVQVPVGVVRFDVHPGLGNVSGDGIFA</sequence>